<dbReference type="SUPFAM" id="SSF52743">
    <property type="entry name" value="Subtilisin-like"/>
    <property type="match status" value="1"/>
</dbReference>
<dbReference type="Pfam" id="PF17766">
    <property type="entry name" value="fn3_6"/>
    <property type="match status" value="1"/>
</dbReference>
<feature type="domain" description="Subtilisin-like protease fibronectin type-III" evidence="9">
    <location>
        <begin position="434"/>
        <end position="531"/>
    </location>
</feature>
<dbReference type="PANTHER" id="PTHR10795">
    <property type="entry name" value="PROPROTEIN CONVERTASE SUBTILISIN/KEXIN"/>
    <property type="match status" value="1"/>
</dbReference>
<evidence type="ECO:0000256" key="2">
    <source>
        <dbReference type="ARBA" id="ARBA00022670"/>
    </source>
</evidence>
<dbReference type="InterPro" id="IPR036852">
    <property type="entry name" value="Peptidase_S8/S53_dom_sf"/>
</dbReference>
<comment type="similarity">
    <text evidence="1 6">Belongs to the peptidase S8 family.</text>
</comment>
<comment type="caution">
    <text evidence="6">Lacks conserved residue(s) required for the propagation of feature annotation.</text>
</comment>
<dbReference type="Proteomes" id="UP000594263">
    <property type="component" value="Unplaced"/>
</dbReference>
<feature type="region of interest" description="Disordered" evidence="7">
    <location>
        <begin position="265"/>
        <end position="287"/>
    </location>
</feature>
<dbReference type="EnsemblPlants" id="Kaladp1178s0001.1.v1.1">
    <property type="protein sequence ID" value="Kaladp1178s0001.1.v1.1"/>
    <property type="gene ID" value="Kaladp1178s0001.v1.1"/>
</dbReference>
<evidence type="ECO:0000256" key="7">
    <source>
        <dbReference type="SAM" id="MobiDB-lite"/>
    </source>
</evidence>
<name>A0A7N0VLM0_KALFE</name>
<proteinExistence type="inferred from homology"/>
<dbReference type="InterPro" id="IPR000209">
    <property type="entry name" value="Peptidase_S8/S53_dom"/>
</dbReference>
<evidence type="ECO:0000256" key="4">
    <source>
        <dbReference type="ARBA" id="ARBA00022801"/>
    </source>
</evidence>
<organism evidence="10 11">
    <name type="scientific">Kalanchoe fedtschenkoi</name>
    <name type="common">Lavender scallops</name>
    <name type="synonym">South American air plant</name>
    <dbReference type="NCBI Taxonomy" id="63787"/>
    <lineage>
        <taxon>Eukaryota</taxon>
        <taxon>Viridiplantae</taxon>
        <taxon>Streptophyta</taxon>
        <taxon>Embryophyta</taxon>
        <taxon>Tracheophyta</taxon>
        <taxon>Spermatophyta</taxon>
        <taxon>Magnoliopsida</taxon>
        <taxon>eudicotyledons</taxon>
        <taxon>Gunneridae</taxon>
        <taxon>Pentapetalae</taxon>
        <taxon>Saxifragales</taxon>
        <taxon>Crassulaceae</taxon>
        <taxon>Kalanchoe</taxon>
    </lineage>
</organism>
<dbReference type="Gene3D" id="3.50.30.30">
    <property type="match status" value="1"/>
</dbReference>
<reference evidence="10" key="1">
    <citation type="submission" date="2021-01" db="UniProtKB">
        <authorList>
            <consortium name="EnsemblPlants"/>
        </authorList>
    </citation>
    <scope>IDENTIFICATION</scope>
</reference>
<keyword evidence="2" id="KW-0645">Protease</keyword>
<dbReference type="PROSITE" id="PS51892">
    <property type="entry name" value="SUBTILASE"/>
    <property type="match status" value="1"/>
</dbReference>
<evidence type="ECO:0000313" key="11">
    <source>
        <dbReference type="Proteomes" id="UP000594263"/>
    </source>
</evidence>
<evidence type="ECO:0000256" key="1">
    <source>
        <dbReference type="ARBA" id="ARBA00011073"/>
    </source>
</evidence>
<evidence type="ECO:0000256" key="6">
    <source>
        <dbReference type="PROSITE-ProRule" id="PRU01240"/>
    </source>
</evidence>
<evidence type="ECO:0000259" key="9">
    <source>
        <dbReference type="Pfam" id="PF17766"/>
    </source>
</evidence>
<dbReference type="Gramene" id="Kaladp1178s0001.1.v1.1">
    <property type="protein sequence ID" value="Kaladp1178s0001.1.v1.1"/>
    <property type="gene ID" value="Kaladp1178s0001.v1.1"/>
</dbReference>
<dbReference type="Gene3D" id="2.60.40.2310">
    <property type="match status" value="1"/>
</dbReference>
<protein>
    <submittedName>
        <fullName evidence="10">Uncharacterized protein</fullName>
    </submittedName>
</protein>
<dbReference type="Gene3D" id="3.40.50.200">
    <property type="entry name" value="Peptidase S8/S53 domain"/>
    <property type="match status" value="1"/>
</dbReference>
<evidence type="ECO:0000259" key="8">
    <source>
        <dbReference type="Pfam" id="PF00082"/>
    </source>
</evidence>
<sequence length="552" mass="59328">MPVKGVSVQGLGLGTARGAVPRARIAVYKVCWLRGGCGGDLTKAVNDAIMDGVDIVSASISEAVSSPRLYIDTTWPSANFNAMRHGVLVSLTAGNKGPGLYRVANTEPWVMTVANSAGSGTDYETYVNLGDGKRFLVAGANPHDTGKTMMPLALGSDVKLPGYNETSARGFTVCRPEEIDPKLAQGKFILCEAVMTVREIFDLVGCAGVLVRSAKPDDMFDQERGRYMSQRRKAPVVILSQQDFQYLLAYYRNATSAGGVATASIEKSVDAPDSKPRAATSSSRGPSKVDINILKPDISAPGVNVIAAMSGDFGPAYDMQTGTSMSCPHASGVAAYIKSFHPDWSPAFVKSAVMTTATPMVPSASNKVYELAYGAGQINPLGALDPGLVYDLQEIDYVKYLCQWSNFNQSAILALSGVRDWECSKLPLEKGWTLNYPSFSIPGVPDQPFVSVFHRTLTNVGNPPTSNYKAIVSAPEGLEIIVEPSVLAFTQNLEKLSYTITIKGLIKKGGDVLSAYLVWTDGRHSVRSPIIAFERPKDIEAIYEEQMEQPHG</sequence>
<dbReference type="Pfam" id="PF00082">
    <property type="entry name" value="Peptidase_S8"/>
    <property type="match status" value="1"/>
</dbReference>
<accession>A0A7N0VLM0</accession>
<feature type="domain" description="Peptidase S8/S53" evidence="8">
    <location>
        <begin position="16"/>
        <end position="368"/>
    </location>
</feature>
<keyword evidence="4" id="KW-0378">Hydrolase</keyword>
<keyword evidence="5" id="KW-0720">Serine protease</keyword>
<keyword evidence="3" id="KW-0732">Signal</keyword>
<keyword evidence="11" id="KW-1185">Reference proteome</keyword>
<evidence type="ECO:0000256" key="3">
    <source>
        <dbReference type="ARBA" id="ARBA00022729"/>
    </source>
</evidence>
<evidence type="ECO:0000256" key="5">
    <source>
        <dbReference type="ARBA" id="ARBA00022825"/>
    </source>
</evidence>
<dbReference type="InterPro" id="IPR023828">
    <property type="entry name" value="Peptidase_S8_Ser-AS"/>
</dbReference>
<dbReference type="InterPro" id="IPR041469">
    <property type="entry name" value="Subtilisin-like_FN3"/>
</dbReference>
<evidence type="ECO:0000313" key="10">
    <source>
        <dbReference type="EnsemblPlants" id="Kaladp1178s0001.1.v1.1"/>
    </source>
</evidence>
<dbReference type="GO" id="GO:0006508">
    <property type="term" value="P:proteolysis"/>
    <property type="evidence" value="ECO:0007669"/>
    <property type="project" value="UniProtKB-KW"/>
</dbReference>
<dbReference type="AlphaFoldDB" id="A0A7N0VLM0"/>
<dbReference type="InterPro" id="IPR045051">
    <property type="entry name" value="SBT"/>
</dbReference>
<dbReference type="GO" id="GO:0004252">
    <property type="term" value="F:serine-type endopeptidase activity"/>
    <property type="evidence" value="ECO:0007669"/>
    <property type="project" value="InterPro"/>
</dbReference>
<feature type="compositionally biased region" description="Basic and acidic residues" evidence="7">
    <location>
        <begin position="267"/>
        <end position="276"/>
    </location>
</feature>
<dbReference type="PROSITE" id="PS00138">
    <property type="entry name" value="SUBTILASE_SER"/>
    <property type="match status" value="1"/>
</dbReference>